<dbReference type="Proteomes" id="UP000036403">
    <property type="component" value="Unassembled WGS sequence"/>
</dbReference>
<comment type="caution">
    <text evidence="1">The sequence shown here is derived from an EMBL/GenBank/DDBJ whole genome shotgun (WGS) entry which is preliminary data.</text>
</comment>
<dbReference type="PANTHER" id="PTHR22954:SF3">
    <property type="entry name" value="PROTEIN CBG08539"/>
    <property type="match status" value="1"/>
</dbReference>
<evidence type="ECO:0000313" key="2">
    <source>
        <dbReference type="Proteomes" id="UP000036403"/>
    </source>
</evidence>
<keyword evidence="2" id="KW-1185">Reference proteome</keyword>
<organism evidence="1 2">
    <name type="scientific">Lasius niger</name>
    <name type="common">Black garden ant</name>
    <dbReference type="NCBI Taxonomy" id="67767"/>
    <lineage>
        <taxon>Eukaryota</taxon>
        <taxon>Metazoa</taxon>
        <taxon>Ecdysozoa</taxon>
        <taxon>Arthropoda</taxon>
        <taxon>Hexapoda</taxon>
        <taxon>Insecta</taxon>
        <taxon>Pterygota</taxon>
        <taxon>Neoptera</taxon>
        <taxon>Endopterygota</taxon>
        <taxon>Hymenoptera</taxon>
        <taxon>Apocrita</taxon>
        <taxon>Aculeata</taxon>
        <taxon>Formicoidea</taxon>
        <taxon>Formicidae</taxon>
        <taxon>Formicinae</taxon>
        <taxon>Lasius</taxon>
        <taxon>Lasius</taxon>
    </lineage>
</organism>
<evidence type="ECO:0000313" key="1">
    <source>
        <dbReference type="EMBL" id="KMQ82278.1"/>
    </source>
</evidence>
<gene>
    <name evidence="1" type="ORF">RF55_23567</name>
</gene>
<dbReference type="AlphaFoldDB" id="A0A0J7JVL1"/>
<accession>A0A0J7JVL1</accession>
<name>A0A0J7JVL1_LASNI</name>
<dbReference type="OrthoDB" id="7551220at2759"/>
<dbReference type="Pfam" id="PF03564">
    <property type="entry name" value="DUF1759"/>
    <property type="match status" value="1"/>
</dbReference>
<reference evidence="1 2" key="1">
    <citation type="submission" date="2015-04" db="EMBL/GenBank/DDBJ databases">
        <title>Lasius niger genome sequencing.</title>
        <authorList>
            <person name="Konorov E.A."/>
            <person name="Nikitin M.A."/>
            <person name="Kirill M.V."/>
            <person name="Chang P."/>
        </authorList>
    </citation>
    <scope>NUCLEOTIDE SEQUENCE [LARGE SCALE GENOMIC DNA]</scope>
    <source>
        <tissue evidence="1">Whole</tissue>
    </source>
</reference>
<dbReference type="PaxDb" id="67767-A0A0J7JVL1"/>
<sequence>MVLPSSKMSMREPLGAANFEGQGTVPRLGMPFVQEQNNISNYANITRQANQNIIFKTPGMRLPTIELPKFKGDIAEWLGFRDTFESLIHNNETIDPIQKFHYLKASLEGNAAQIIKSLELSAINYTVAWEAICSRFLWCIRVEEE</sequence>
<dbReference type="PANTHER" id="PTHR22954">
    <property type="entry name" value="RETROVIRAL PROTEASE-RELATED"/>
    <property type="match status" value="1"/>
</dbReference>
<dbReference type="EMBL" id="LBMM01026825">
    <property type="protein sequence ID" value="KMQ82278.1"/>
    <property type="molecule type" value="Genomic_DNA"/>
</dbReference>
<dbReference type="STRING" id="67767.A0A0J7JVL1"/>
<dbReference type="InterPro" id="IPR005312">
    <property type="entry name" value="DUF1759"/>
</dbReference>
<protein>
    <submittedName>
        <fullName evidence="1">Uncharacterized protein</fullName>
    </submittedName>
</protein>
<proteinExistence type="predicted"/>